<dbReference type="EMBL" id="CAXAJV020001292">
    <property type="protein sequence ID" value="CAL7942091.1"/>
    <property type="molecule type" value="Genomic_DNA"/>
</dbReference>
<protein>
    <submittedName>
        <fullName evidence="1">Uncharacterized protein</fullName>
    </submittedName>
</protein>
<comment type="caution">
    <text evidence="1">The sequence shown here is derived from an EMBL/GenBank/DDBJ whole genome shotgun (WGS) entry which is preliminary data.</text>
</comment>
<reference evidence="1 2" key="1">
    <citation type="submission" date="2024-08" db="EMBL/GenBank/DDBJ databases">
        <authorList>
            <person name="Will J Nash"/>
            <person name="Angela Man"/>
            <person name="Seanna McTaggart"/>
            <person name="Kendall Baker"/>
            <person name="Tom Barker"/>
            <person name="Leah Catchpole"/>
            <person name="Alex Durrant"/>
            <person name="Karim Gharbi"/>
            <person name="Naomi Irish"/>
            <person name="Gemy Kaithakottil"/>
            <person name="Debby Ku"/>
            <person name="Aaliyah Providence"/>
            <person name="Felix Shaw"/>
            <person name="David Swarbreck"/>
            <person name="Chris Watkins"/>
            <person name="Ann M. McCartney"/>
            <person name="Giulio Formenti"/>
            <person name="Alice Mouton"/>
            <person name="Noel Vella"/>
            <person name="Bjorn M von Reumont"/>
            <person name="Adriana Vella"/>
            <person name="Wilfried Haerty"/>
        </authorList>
    </citation>
    <scope>NUCLEOTIDE SEQUENCE [LARGE SCALE GENOMIC DNA]</scope>
</reference>
<accession>A0ABP1NR22</accession>
<gene>
    <name evidence="1" type="ORF">XYLVIOL_LOCUS5363</name>
</gene>
<proteinExistence type="predicted"/>
<keyword evidence="2" id="KW-1185">Reference proteome</keyword>
<dbReference type="Proteomes" id="UP001642520">
    <property type="component" value="Unassembled WGS sequence"/>
</dbReference>
<organism evidence="1 2">
    <name type="scientific">Xylocopa violacea</name>
    <name type="common">Violet carpenter bee</name>
    <name type="synonym">Apis violacea</name>
    <dbReference type="NCBI Taxonomy" id="135666"/>
    <lineage>
        <taxon>Eukaryota</taxon>
        <taxon>Metazoa</taxon>
        <taxon>Ecdysozoa</taxon>
        <taxon>Arthropoda</taxon>
        <taxon>Hexapoda</taxon>
        <taxon>Insecta</taxon>
        <taxon>Pterygota</taxon>
        <taxon>Neoptera</taxon>
        <taxon>Endopterygota</taxon>
        <taxon>Hymenoptera</taxon>
        <taxon>Apocrita</taxon>
        <taxon>Aculeata</taxon>
        <taxon>Apoidea</taxon>
        <taxon>Anthophila</taxon>
        <taxon>Apidae</taxon>
        <taxon>Xylocopa</taxon>
        <taxon>Xylocopa</taxon>
    </lineage>
</organism>
<evidence type="ECO:0000313" key="2">
    <source>
        <dbReference type="Proteomes" id="UP001642520"/>
    </source>
</evidence>
<sequence length="114" mass="12874">MDSWSYTRRRHQEENRPPMVLIDPAAKQSDAVARTVRLLPLGGGWTASTAGSGNRAARHFCAIHGYGEDATLKGFTNWEITGGELRHNFLRFRLIFIHFFGVCKFLNGESRLPI</sequence>
<evidence type="ECO:0000313" key="1">
    <source>
        <dbReference type="EMBL" id="CAL7942091.1"/>
    </source>
</evidence>
<name>A0ABP1NR22_XYLVO</name>